<protein>
    <submittedName>
        <fullName evidence="1">Uncharacterized protein</fullName>
    </submittedName>
</protein>
<reference evidence="1" key="1">
    <citation type="submission" date="2017-05" db="UniProtKB">
        <authorList>
            <consortium name="EnsemblMetazoa"/>
        </authorList>
    </citation>
    <scope>IDENTIFICATION</scope>
</reference>
<evidence type="ECO:0000313" key="1">
    <source>
        <dbReference type="EnsemblMetazoa" id="Aqu2.1.35729_001"/>
    </source>
</evidence>
<accession>A0A1X7V7E6</accession>
<dbReference type="InParanoid" id="A0A1X7V7E6"/>
<dbReference type="EnsemblMetazoa" id="Aqu2.1.35729_001">
    <property type="protein sequence ID" value="Aqu2.1.35729_001"/>
    <property type="gene ID" value="Aqu2.1.35729"/>
</dbReference>
<name>A0A1X7V7E6_AMPQE</name>
<proteinExistence type="predicted"/>
<organism evidence="1">
    <name type="scientific">Amphimedon queenslandica</name>
    <name type="common">Sponge</name>
    <dbReference type="NCBI Taxonomy" id="400682"/>
    <lineage>
        <taxon>Eukaryota</taxon>
        <taxon>Metazoa</taxon>
        <taxon>Porifera</taxon>
        <taxon>Demospongiae</taxon>
        <taxon>Heteroscleromorpha</taxon>
        <taxon>Haplosclerida</taxon>
        <taxon>Niphatidae</taxon>
        <taxon>Amphimedon</taxon>
    </lineage>
</organism>
<dbReference type="AlphaFoldDB" id="A0A1X7V7E6"/>
<sequence>MSKIARKDTCEDNNTVNESVGKSIAENEFATKENIVTSESFEENVVSESTEENILIIESTDVSIEENSTDVINVVVEKGEAENNDDNDNIFAQYSKDYIEGLHCDDIIDYDYFILCTY</sequence>